<evidence type="ECO:0000313" key="5">
    <source>
        <dbReference type="Proteomes" id="UP000587211"/>
    </source>
</evidence>
<reference evidence="4 5" key="1">
    <citation type="submission" date="2020-07" db="EMBL/GenBank/DDBJ databases">
        <title>Sequencing the genomes of 1000 actinobacteria strains.</title>
        <authorList>
            <person name="Klenk H.-P."/>
        </authorList>
    </citation>
    <scope>NUCLEOTIDE SEQUENCE [LARGE SCALE GENOMIC DNA]</scope>
    <source>
        <strain evidence="4 5">DSM 19087</strain>
    </source>
</reference>
<protein>
    <submittedName>
        <fullName evidence="3 4">MarR family transcriptional regulator</fullName>
    </submittedName>
</protein>
<evidence type="ECO:0000313" key="2">
    <source>
        <dbReference type="EMBL" id="MBD1270309.1"/>
    </source>
</evidence>
<dbReference type="InterPro" id="IPR052526">
    <property type="entry name" value="HTH-type_Bedaq_tolerance"/>
</dbReference>
<keyword evidence="4" id="KW-0238">DNA-binding</keyword>
<dbReference type="EMBL" id="JACBZN010000001">
    <property type="protein sequence ID" value="NYI37695.1"/>
    <property type="molecule type" value="Genomic_DNA"/>
</dbReference>
<dbReference type="PANTHER" id="PTHR39515:SF2">
    <property type="entry name" value="HTH-TYPE TRANSCRIPTIONAL REGULATOR RV0880"/>
    <property type="match status" value="1"/>
</dbReference>
<dbReference type="SUPFAM" id="SSF46785">
    <property type="entry name" value="Winged helix' DNA-binding domain"/>
    <property type="match status" value="1"/>
</dbReference>
<evidence type="ECO:0000259" key="1">
    <source>
        <dbReference type="PROSITE" id="PS50995"/>
    </source>
</evidence>
<name>A0A8I0FVT1_9ACTN</name>
<sequence length="140" mass="15086">MEEIADITDVLRRLSNTIARRTPRLETSRAAASSLAILDSEGPQRITALAEREAVSQPAMTNLVQRLEAQGLVTRAADPADARASLISITPEGLAVLHERLRLQDELIAATVARLSPDDRAAIAAALSALTHFTESHESR</sequence>
<dbReference type="InterPro" id="IPR000835">
    <property type="entry name" value="HTH_MarR-typ"/>
</dbReference>
<reference evidence="3" key="2">
    <citation type="submission" date="2020-09" db="EMBL/GenBank/DDBJ databases">
        <title>Novel species in genus Aeromicrobium.</title>
        <authorList>
            <person name="Zhang G."/>
        </authorList>
    </citation>
    <scope>NUCLEOTIDE SEQUENCE</scope>
    <source>
        <strain evidence="3">SSW1-57</strain>
    </source>
</reference>
<dbReference type="Gene3D" id="1.10.10.10">
    <property type="entry name" value="Winged helix-like DNA-binding domain superfamily/Winged helix DNA-binding domain"/>
    <property type="match status" value="1"/>
</dbReference>
<feature type="domain" description="HTH marR-type" evidence="1">
    <location>
        <begin position="1"/>
        <end position="132"/>
    </location>
</feature>
<dbReference type="Pfam" id="PF01047">
    <property type="entry name" value="MarR"/>
    <property type="match status" value="1"/>
</dbReference>
<dbReference type="Proteomes" id="UP000659061">
    <property type="component" value="Unassembled WGS sequence"/>
</dbReference>
<evidence type="ECO:0000313" key="4">
    <source>
        <dbReference type="EMBL" id="NYI37695.1"/>
    </source>
</evidence>
<evidence type="ECO:0000313" key="6">
    <source>
        <dbReference type="Proteomes" id="UP000659061"/>
    </source>
</evidence>
<dbReference type="GO" id="GO:0003700">
    <property type="term" value="F:DNA-binding transcription factor activity"/>
    <property type="evidence" value="ECO:0007669"/>
    <property type="project" value="InterPro"/>
</dbReference>
<dbReference type="InterPro" id="IPR036388">
    <property type="entry name" value="WH-like_DNA-bd_sf"/>
</dbReference>
<dbReference type="RefSeq" id="WP_179424178.1">
    <property type="nucleotide sequence ID" value="NZ_BAAAMP010000003.1"/>
</dbReference>
<dbReference type="PROSITE" id="PS50995">
    <property type="entry name" value="HTH_MARR_2"/>
    <property type="match status" value="1"/>
</dbReference>
<dbReference type="PANTHER" id="PTHR39515">
    <property type="entry name" value="CONSERVED PROTEIN"/>
    <property type="match status" value="1"/>
</dbReference>
<dbReference type="InterPro" id="IPR036390">
    <property type="entry name" value="WH_DNA-bd_sf"/>
</dbReference>
<organism evidence="3 6">
    <name type="scientific">Aeromicrobium tamlense</name>
    <dbReference type="NCBI Taxonomy" id="375541"/>
    <lineage>
        <taxon>Bacteria</taxon>
        <taxon>Bacillati</taxon>
        <taxon>Actinomycetota</taxon>
        <taxon>Actinomycetes</taxon>
        <taxon>Propionibacteriales</taxon>
        <taxon>Nocardioidaceae</taxon>
        <taxon>Aeromicrobium</taxon>
    </lineage>
</organism>
<dbReference type="EMBL" id="JACWMT010000003">
    <property type="protein sequence ID" value="MBD1271559.1"/>
    <property type="molecule type" value="Genomic_DNA"/>
</dbReference>
<keyword evidence="5" id="KW-1185">Reference proteome</keyword>
<dbReference type="AlphaFoldDB" id="A0A8I0FVT1"/>
<comment type="caution">
    <text evidence="3">The sequence shown here is derived from an EMBL/GenBank/DDBJ whole genome shotgun (WGS) entry which is preliminary data.</text>
</comment>
<accession>A0A8I0FVT1</accession>
<dbReference type="SMART" id="SM00347">
    <property type="entry name" value="HTH_MARR"/>
    <property type="match status" value="1"/>
</dbReference>
<gene>
    <name evidence="4" type="ORF">BJ975_001070</name>
    <name evidence="2" type="ORF">IDH50_08710</name>
    <name evidence="3" type="ORF">IDH50_15050</name>
</gene>
<evidence type="ECO:0000313" key="3">
    <source>
        <dbReference type="EMBL" id="MBD1271559.1"/>
    </source>
</evidence>
<dbReference type="GO" id="GO:0003677">
    <property type="term" value="F:DNA binding"/>
    <property type="evidence" value="ECO:0007669"/>
    <property type="project" value="UniProtKB-KW"/>
</dbReference>
<proteinExistence type="predicted"/>
<dbReference type="Proteomes" id="UP000587211">
    <property type="component" value="Unassembled WGS sequence"/>
</dbReference>
<dbReference type="EMBL" id="JACWMT010000002">
    <property type="protein sequence ID" value="MBD1270309.1"/>
    <property type="molecule type" value="Genomic_DNA"/>
</dbReference>